<dbReference type="GO" id="GO:0005737">
    <property type="term" value="C:cytoplasm"/>
    <property type="evidence" value="ECO:0007669"/>
    <property type="project" value="UniProtKB-SubCell"/>
</dbReference>
<keyword evidence="3" id="KW-0963">Cytoplasm</keyword>
<keyword evidence="4 6" id="KW-0808">Transferase</keyword>
<dbReference type="InterPro" id="IPR027417">
    <property type="entry name" value="P-loop_NTPase"/>
</dbReference>
<dbReference type="Ensembl" id="ENSCCRT00000124382.1">
    <property type="protein sequence ID" value="ENSCCRP00000102036.1"/>
    <property type="gene ID" value="ENSCCRG00000080219.1"/>
</dbReference>
<keyword evidence="9" id="KW-1185">Reference proteome</keyword>
<dbReference type="EC" id="2.8.2.-" evidence="6"/>
<accession>A0A9J7X781</accession>
<evidence type="ECO:0000256" key="3">
    <source>
        <dbReference type="ARBA" id="ARBA00022490"/>
    </source>
</evidence>
<name>A0A9J7X781_CYPCA</name>
<dbReference type="Gene3D" id="3.40.50.300">
    <property type="entry name" value="P-loop containing nucleotide triphosphate hydrolases"/>
    <property type="match status" value="1"/>
</dbReference>
<protein>
    <recommendedName>
        <fullName evidence="6">Sulfotransferase</fullName>
        <ecNumber evidence="6">2.8.2.-</ecNumber>
    </recommendedName>
</protein>
<evidence type="ECO:0000256" key="2">
    <source>
        <dbReference type="ARBA" id="ARBA00005771"/>
    </source>
</evidence>
<dbReference type="GO" id="GO:0006805">
    <property type="term" value="P:xenobiotic metabolic process"/>
    <property type="evidence" value="ECO:0007669"/>
    <property type="project" value="UniProtKB-ARBA"/>
</dbReference>
<feature type="domain" description="Sulfotransferase" evidence="7">
    <location>
        <begin position="103"/>
        <end position="347"/>
    </location>
</feature>
<dbReference type="GO" id="GO:0008146">
    <property type="term" value="F:sulfotransferase activity"/>
    <property type="evidence" value="ECO:0007669"/>
    <property type="project" value="InterPro"/>
</dbReference>
<sequence length="361" mass="42526">MTFHKNTSFTRTQVSQEHKYRQEHILRNGYEAFKKLDLNTALSERRVMRDMLQEMRSTSKEGFNHSSCEALEFKLVIHKGFNLISGIHSPEVVDQIHNFEIRDSDVFVITYPKSGTVWLQQILRLIEVKGDVTATNDRLNSERIPWMELLESEKQFVSAPSPRIHVSHLPYRFMPLGLKQKKGKVIYVARNPKDVLVSYFHFHKFANMLETPKDFDTFFEKFLEGNVFGNCWFEHVKSWCCHSDEMNFLYITYEEMIKDLRPVVERIVSFLGMDLTPQQLNDVVEHSTFRNMKNNPQANYQQVPGLLLNHQLGAFLRKGTVGDWKNYFTVAHNERFDKVYQEKIKDIPLSFMWDMSDLVTP</sequence>
<evidence type="ECO:0000313" key="8">
    <source>
        <dbReference type="Ensembl" id="ENSCCRP00000102036.1"/>
    </source>
</evidence>
<dbReference type="PANTHER" id="PTHR11783">
    <property type="entry name" value="SULFOTRANSFERASE SULT"/>
    <property type="match status" value="1"/>
</dbReference>
<dbReference type="FunFam" id="3.40.50.300:FF:000433">
    <property type="entry name" value="Estrogen sulfotransferase"/>
    <property type="match status" value="1"/>
</dbReference>
<dbReference type="AlphaFoldDB" id="A0A9J7X781"/>
<dbReference type="Proteomes" id="UP001108240">
    <property type="component" value="Unplaced"/>
</dbReference>
<organism evidence="8 9">
    <name type="scientific">Cyprinus carpio carpio</name>
    <dbReference type="NCBI Taxonomy" id="630221"/>
    <lineage>
        <taxon>Eukaryota</taxon>
        <taxon>Metazoa</taxon>
        <taxon>Chordata</taxon>
        <taxon>Craniata</taxon>
        <taxon>Vertebrata</taxon>
        <taxon>Euteleostomi</taxon>
        <taxon>Actinopterygii</taxon>
        <taxon>Neopterygii</taxon>
        <taxon>Teleostei</taxon>
        <taxon>Ostariophysi</taxon>
        <taxon>Cypriniformes</taxon>
        <taxon>Cyprinidae</taxon>
        <taxon>Cyprininae</taxon>
        <taxon>Cyprinus</taxon>
    </lineage>
</organism>
<dbReference type="SUPFAM" id="SSF52540">
    <property type="entry name" value="P-loop containing nucleoside triphosphate hydrolases"/>
    <property type="match status" value="1"/>
</dbReference>
<dbReference type="Pfam" id="PF00685">
    <property type="entry name" value="Sulfotransfer_1"/>
    <property type="match status" value="1"/>
</dbReference>
<evidence type="ECO:0000256" key="1">
    <source>
        <dbReference type="ARBA" id="ARBA00004496"/>
    </source>
</evidence>
<dbReference type="GO" id="GO:0006584">
    <property type="term" value="P:catecholamine metabolic process"/>
    <property type="evidence" value="ECO:0007669"/>
    <property type="project" value="UniProtKB-KW"/>
</dbReference>
<evidence type="ECO:0000259" key="7">
    <source>
        <dbReference type="Pfam" id="PF00685"/>
    </source>
</evidence>
<proteinExistence type="inferred from homology"/>
<dbReference type="InterPro" id="IPR000863">
    <property type="entry name" value="Sulfotransferase_dom"/>
</dbReference>
<reference evidence="8" key="2">
    <citation type="submission" date="2025-09" db="UniProtKB">
        <authorList>
            <consortium name="Ensembl"/>
        </authorList>
    </citation>
    <scope>IDENTIFICATION</scope>
</reference>
<comment type="subcellular location">
    <subcellularLocation>
        <location evidence="1">Cytoplasm</location>
    </subcellularLocation>
</comment>
<dbReference type="GeneTree" id="ENSGT00940000156772"/>
<evidence type="ECO:0000313" key="9">
    <source>
        <dbReference type="Proteomes" id="UP001108240"/>
    </source>
</evidence>
<dbReference type="OMA" id="YQATWWP"/>
<comment type="similarity">
    <text evidence="2 6">Belongs to the sulfotransferase 1 family.</text>
</comment>
<keyword evidence="5" id="KW-0128">Catecholamine metabolism</keyword>
<evidence type="ECO:0000256" key="5">
    <source>
        <dbReference type="ARBA" id="ARBA00022939"/>
    </source>
</evidence>
<evidence type="ECO:0000256" key="4">
    <source>
        <dbReference type="ARBA" id="ARBA00022679"/>
    </source>
</evidence>
<reference evidence="8" key="1">
    <citation type="submission" date="2025-08" db="UniProtKB">
        <authorList>
            <consortium name="Ensembl"/>
        </authorList>
    </citation>
    <scope>IDENTIFICATION</scope>
</reference>
<evidence type="ECO:0000256" key="6">
    <source>
        <dbReference type="RuleBase" id="RU361155"/>
    </source>
</evidence>